<accession>A0AAN6KG38</accession>
<name>A0AAN6KG38_9PEZI</name>
<evidence type="ECO:0000256" key="6">
    <source>
        <dbReference type="ARBA" id="ARBA00022527"/>
    </source>
</evidence>
<evidence type="ECO:0000259" key="15">
    <source>
        <dbReference type="PROSITE" id="PS50011"/>
    </source>
</evidence>
<dbReference type="InterPro" id="IPR018934">
    <property type="entry name" value="RIO_dom"/>
</dbReference>
<dbReference type="InterPro" id="IPR011009">
    <property type="entry name" value="Kinase-like_dom_sf"/>
</dbReference>
<dbReference type="GO" id="GO:0005524">
    <property type="term" value="F:ATP binding"/>
    <property type="evidence" value="ECO:0007669"/>
    <property type="project" value="UniProtKB-KW"/>
</dbReference>
<comment type="caution">
    <text evidence="16">The sequence shown here is derived from an EMBL/GenBank/DDBJ whole genome shotgun (WGS) entry which is preliminary data.</text>
</comment>
<dbReference type="AlphaFoldDB" id="A0AAN6KG38"/>
<keyword evidence="6" id="KW-0723">Serine/threonine-protein kinase</keyword>
<evidence type="ECO:0000256" key="10">
    <source>
        <dbReference type="ARBA" id="ARBA00022840"/>
    </source>
</evidence>
<comment type="function">
    <text evidence="1">Component of the EKC/KEOPS complex that is required for the formation of a threonylcarbamoyl group on adenosine at position 37 (t(6)A37) in tRNAs that read codons beginning with adenine. The complex is probably involved in the transfer of the threonylcarbamoyl moiety of threonylcarbamoyl-AMP (TC-AMP) to the N6 group of A37. BUD32 has ATPase activity in the context of the EKC/KEOPS complex and likely plays a supporting role to the catalytic subunit KAE1. The EKC/KEOPS complex also promotes both telomere uncapping and telomere elongation. The complex is required for efficient recruitment of transcriptional coactivators.</text>
</comment>
<evidence type="ECO:0000313" key="17">
    <source>
        <dbReference type="Proteomes" id="UP001175353"/>
    </source>
</evidence>
<dbReference type="Proteomes" id="UP001175353">
    <property type="component" value="Unassembled WGS sequence"/>
</dbReference>
<keyword evidence="8" id="KW-0547">Nucleotide-binding</keyword>
<reference evidence="16" key="1">
    <citation type="submission" date="2023-06" db="EMBL/GenBank/DDBJ databases">
        <title>Black Yeasts Isolated from many extreme environments.</title>
        <authorList>
            <person name="Coleine C."/>
            <person name="Stajich J.E."/>
            <person name="Selbmann L."/>
        </authorList>
    </citation>
    <scope>NUCLEOTIDE SEQUENCE</scope>
    <source>
        <strain evidence="16">CCFEE 5200</strain>
    </source>
</reference>
<dbReference type="EMBL" id="JAUJLE010000114">
    <property type="protein sequence ID" value="KAK0980949.1"/>
    <property type="molecule type" value="Genomic_DNA"/>
</dbReference>
<feature type="domain" description="Protein kinase" evidence="15">
    <location>
        <begin position="63"/>
        <end position="232"/>
    </location>
</feature>
<comment type="catalytic activity">
    <reaction evidence="13">
        <text>L-threonyl-[protein] + ATP = O-phospho-L-threonyl-[protein] + ADP + H(+)</text>
        <dbReference type="Rhea" id="RHEA:46608"/>
        <dbReference type="Rhea" id="RHEA-COMP:11060"/>
        <dbReference type="Rhea" id="RHEA-COMP:11605"/>
        <dbReference type="ChEBI" id="CHEBI:15378"/>
        <dbReference type="ChEBI" id="CHEBI:30013"/>
        <dbReference type="ChEBI" id="CHEBI:30616"/>
        <dbReference type="ChEBI" id="CHEBI:61977"/>
        <dbReference type="ChEBI" id="CHEBI:456216"/>
        <dbReference type="EC" id="2.7.11.1"/>
    </reaction>
</comment>
<sequence length="232" mass="25824">MSSNIPQPVSPPTSAGVPHLRKCYVDANNQLWEVFWTGSSSYPDFAELELHRVLLSDEMSATWSRSKPLDFGASAVIRILAEDAFPVVKLAPNAEARRLLQHEFAVLRELSGQPGIVTVDPEPLVDKEGIYGYRMEYLTKIDFMNLGPLSSEVRRVTHALHRRGYCHGDLSPSNVMLDEDGEVVLIDLSFAGIIGEEVPSYIPRWAHNNGTFCKEVDESTLDEFFLSSDDAG</sequence>
<evidence type="ECO:0000256" key="4">
    <source>
        <dbReference type="ARBA" id="ARBA00013948"/>
    </source>
</evidence>
<gene>
    <name evidence="16" type="ORF">LTR91_012076</name>
</gene>
<dbReference type="GO" id="GO:0004674">
    <property type="term" value="F:protein serine/threonine kinase activity"/>
    <property type="evidence" value="ECO:0007669"/>
    <property type="project" value="UniProtKB-KW"/>
</dbReference>
<evidence type="ECO:0000256" key="14">
    <source>
        <dbReference type="ARBA" id="ARBA00048679"/>
    </source>
</evidence>
<dbReference type="Gene3D" id="1.10.510.10">
    <property type="entry name" value="Transferase(Phosphotransferase) domain 1"/>
    <property type="match status" value="1"/>
</dbReference>
<dbReference type="PROSITE" id="PS50011">
    <property type="entry name" value="PROTEIN_KINASE_DOM"/>
    <property type="match status" value="1"/>
</dbReference>
<evidence type="ECO:0000256" key="9">
    <source>
        <dbReference type="ARBA" id="ARBA00022777"/>
    </source>
</evidence>
<organism evidence="16 17">
    <name type="scientific">Friedmanniomyces endolithicus</name>
    <dbReference type="NCBI Taxonomy" id="329885"/>
    <lineage>
        <taxon>Eukaryota</taxon>
        <taxon>Fungi</taxon>
        <taxon>Dikarya</taxon>
        <taxon>Ascomycota</taxon>
        <taxon>Pezizomycotina</taxon>
        <taxon>Dothideomycetes</taxon>
        <taxon>Dothideomycetidae</taxon>
        <taxon>Mycosphaerellales</taxon>
        <taxon>Teratosphaeriaceae</taxon>
        <taxon>Friedmanniomyces</taxon>
    </lineage>
</organism>
<evidence type="ECO:0000313" key="16">
    <source>
        <dbReference type="EMBL" id="KAK0980949.1"/>
    </source>
</evidence>
<keyword evidence="9" id="KW-0418">Kinase</keyword>
<dbReference type="EC" id="2.7.11.1" evidence="3"/>
<comment type="catalytic activity">
    <reaction evidence="14">
        <text>L-seryl-[protein] + ATP = O-phospho-L-seryl-[protein] + ADP + H(+)</text>
        <dbReference type="Rhea" id="RHEA:17989"/>
        <dbReference type="Rhea" id="RHEA-COMP:9863"/>
        <dbReference type="Rhea" id="RHEA-COMP:11604"/>
        <dbReference type="ChEBI" id="CHEBI:15378"/>
        <dbReference type="ChEBI" id="CHEBI:29999"/>
        <dbReference type="ChEBI" id="CHEBI:30616"/>
        <dbReference type="ChEBI" id="CHEBI:83421"/>
        <dbReference type="ChEBI" id="CHEBI:456216"/>
        <dbReference type="EC" id="2.7.11.1"/>
    </reaction>
</comment>
<comment type="subunit">
    <text evidence="2">Component of the EKC/KEOPS complex composed of at least BUD32, CGI121, GON7, KAE1 and PCC1; the whole complex dimerizes.</text>
</comment>
<dbReference type="InterPro" id="IPR000719">
    <property type="entry name" value="Prot_kinase_dom"/>
</dbReference>
<evidence type="ECO:0000256" key="2">
    <source>
        <dbReference type="ARBA" id="ARBA00011534"/>
    </source>
</evidence>
<dbReference type="PROSITE" id="PS00109">
    <property type="entry name" value="PROTEIN_KINASE_TYR"/>
    <property type="match status" value="1"/>
</dbReference>
<keyword evidence="10" id="KW-0067">ATP-binding</keyword>
<keyword evidence="7" id="KW-0808">Transferase</keyword>
<evidence type="ECO:0000256" key="8">
    <source>
        <dbReference type="ARBA" id="ARBA00022741"/>
    </source>
</evidence>
<evidence type="ECO:0000256" key="7">
    <source>
        <dbReference type="ARBA" id="ARBA00022679"/>
    </source>
</evidence>
<dbReference type="Pfam" id="PF01163">
    <property type="entry name" value="RIO1"/>
    <property type="match status" value="1"/>
</dbReference>
<evidence type="ECO:0000256" key="11">
    <source>
        <dbReference type="ARBA" id="ARBA00030980"/>
    </source>
</evidence>
<evidence type="ECO:0000256" key="5">
    <source>
        <dbReference type="ARBA" id="ARBA00019973"/>
    </source>
</evidence>
<proteinExistence type="predicted"/>
<dbReference type="InterPro" id="IPR008266">
    <property type="entry name" value="Tyr_kinase_AS"/>
</dbReference>
<evidence type="ECO:0000256" key="3">
    <source>
        <dbReference type="ARBA" id="ARBA00012513"/>
    </source>
</evidence>
<keyword evidence="17" id="KW-1185">Reference proteome</keyword>
<evidence type="ECO:0000256" key="1">
    <source>
        <dbReference type="ARBA" id="ARBA00003747"/>
    </source>
</evidence>
<evidence type="ECO:0000256" key="13">
    <source>
        <dbReference type="ARBA" id="ARBA00047899"/>
    </source>
</evidence>
<dbReference type="SUPFAM" id="SSF56112">
    <property type="entry name" value="Protein kinase-like (PK-like)"/>
    <property type="match status" value="1"/>
</dbReference>
<evidence type="ECO:0000256" key="12">
    <source>
        <dbReference type="ARBA" id="ARBA00033194"/>
    </source>
</evidence>
<protein>
    <recommendedName>
        <fullName evidence="5">EKC/KEOPS complex subunit BUD32</fullName>
        <ecNumber evidence="3">2.7.11.1</ecNumber>
    </recommendedName>
    <alternativeName>
        <fullName evidence="11 12">Atypical Serine/threonine protein kinase BUD32</fullName>
    </alternativeName>
    <alternativeName>
        <fullName evidence="4">EKC/KEOPS complex subunit bud32</fullName>
    </alternativeName>
</protein>